<proteinExistence type="predicted"/>
<name>A0AA88YV51_PINIB</name>
<evidence type="ECO:0000256" key="1">
    <source>
        <dbReference type="SAM" id="MobiDB-lite"/>
    </source>
</evidence>
<organism evidence="2 3">
    <name type="scientific">Pinctada imbricata</name>
    <name type="common">Atlantic pearl-oyster</name>
    <name type="synonym">Pinctada martensii</name>
    <dbReference type="NCBI Taxonomy" id="66713"/>
    <lineage>
        <taxon>Eukaryota</taxon>
        <taxon>Metazoa</taxon>
        <taxon>Spiralia</taxon>
        <taxon>Lophotrochozoa</taxon>
        <taxon>Mollusca</taxon>
        <taxon>Bivalvia</taxon>
        <taxon>Autobranchia</taxon>
        <taxon>Pteriomorphia</taxon>
        <taxon>Pterioida</taxon>
        <taxon>Pterioidea</taxon>
        <taxon>Pteriidae</taxon>
        <taxon>Pinctada</taxon>
    </lineage>
</organism>
<sequence>VQRYRCMICEKGGFTQVVHCERHMTSSHSGFGYQCSACLNVLGRNEQTHKCKKKGICFNLKFVKRSTMTLTPDESAEFESFQRKRNTHVHTYMEKLSEPTSEQPFGTKERPGNKRKIQYLEEIPVPSKLKKNLTEISEKKEEIRKKAEETEVEPENRAKACRRLFRDQETLSDTSESESEEEEEEEPKLKSPQVYIEEPKRTVITETTEEYDIVEKREEKEEKMKIDRLQY</sequence>
<protein>
    <submittedName>
        <fullName evidence="2">Uncharacterized protein</fullName>
    </submittedName>
</protein>
<comment type="caution">
    <text evidence="2">The sequence shown here is derived from an EMBL/GenBank/DDBJ whole genome shotgun (WGS) entry which is preliminary data.</text>
</comment>
<evidence type="ECO:0000313" key="2">
    <source>
        <dbReference type="EMBL" id="KAK3108509.1"/>
    </source>
</evidence>
<feature type="compositionally biased region" description="Acidic residues" evidence="1">
    <location>
        <begin position="175"/>
        <end position="186"/>
    </location>
</feature>
<feature type="region of interest" description="Disordered" evidence="1">
    <location>
        <begin position="96"/>
        <end position="117"/>
    </location>
</feature>
<reference evidence="2" key="1">
    <citation type="submission" date="2019-08" db="EMBL/GenBank/DDBJ databases">
        <title>The improved chromosome-level genome for the pearl oyster Pinctada fucata martensii using PacBio sequencing and Hi-C.</title>
        <authorList>
            <person name="Zheng Z."/>
        </authorList>
    </citation>
    <scope>NUCLEOTIDE SEQUENCE</scope>
    <source>
        <strain evidence="2">ZZ-2019</strain>
        <tissue evidence="2">Adductor muscle</tissue>
    </source>
</reference>
<dbReference type="Proteomes" id="UP001186944">
    <property type="component" value="Unassembled WGS sequence"/>
</dbReference>
<dbReference type="AlphaFoldDB" id="A0AA88YV51"/>
<accession>A0AA88YV51</accession>
<gene>
    <name evidence="2" type="ORF">FSP39_009496</name>
</gene>
<dbReference type="EMBL" id="VSWD01000001">
    <property type="protein sequence ID" value="KAK3108509.1"/>
    <property type="molecule type" value="Genomic_DNA"/>
</dbReference>
<feature type="non-terminal residue" evidence="2">
    <location>
        <position position="1"/>
    </location>
</feature>
<feature type="region of interest" description="Disordered" evidence="1">
    <location>
        <begin position="163"/>
        <end position="203"/>
    </location>
</feature>
<evidence type="ECO:0000313" key="3">
    <source>
        <dbReference type="Proteomes" id="UP001186944"/>
    </source>
</evidence>
<keyword evidence="3" id="KW-1185">Reference proteome</keyword>